<name>A0ABS5B145_9STRE</name>
<dbReference type="EMBL" id="PRDG01000001">
    <property type="protein sequence ID" value="MBP2622544.1"/>
    <property type="molecule type" value="Genomic_DNA"/>
</dbReference>
<dbReference type="Proteomes" id="UP001519296">
    <property type="component" value="Unassembled WGS sequence"/>
</dbReference>
<protein>
    <recommendedName>
        <fullName evidence="2">N-acetylmuramoyl-L-alanine amidase</fullName>
        <ecNumber evidence="2">3.5.1.28</ecNumber>
    </recommendedName>
</protein>
<evidence type="ECO:0000313" key="5">
    <source>
        <dbReference type="Proteomes" id="UP001519296"/>
    </source>
</evidence>
<dbReference type="InterPro" id="IPR038765">
    <property type="entry name" value="Papain-like_cys_pep_sf"/>
</dbReference>
<feature type="domain" description="Peptidase C51" evidence="3">
    <location>
        <begin position="32"/>
        <end position="161"/>
    </location>
</feature>
<sequence length="356" mass="38626">MKIFKKLLVGGSLLVGTTVISTSFLEAAVLGDDYPLLWRQAPADSLVDSWNMYNRECTSFVAFRLSSSNHFDLPLGYGNAHTWGRIAAGGGYQVDKNPAVGSVAWFDSFVGYAGSMGHVAWVAEVRGDEVELEEYNYNAGQGPHLYHRRRVPKTLVSGFIHFRDLVAGEEAGAPLASLSGLASQGHYQFSQRSPVRANPSLASPELAVYQAGDQVVYDQVLTREGQEWISYIATSGQRRYIAIGDSATAGKEEFRIGDRVAFPEVYQVSSHLLGGVTSHALAGGQPTTLNVLDPGPLLETDSQGQISGDQVLQPGDYFTLPGTYEVLGLDQATNAIYLKIGNRYVWLDQGQAQKKG</sequence>
<dbReference type="InterPro" id="IPR007921">
    <property type="entry name" value="CHAP_dom"/>
</dbReference>
<dbReference type="SUPFAM" id="SSF54001">
    <property type="entry name" value="Cysteine proteinases"/>
    <property type="match status" value="1"/>
</dbReference>
<dbReference type="Pfam" id="PF05257">
    <property type="entry name" value="CHAP"/>
    <property type="match status" value="1"/>
</dbReference>
<comment type="caution">
    <text evidence="4">The sequence shown here is derived from an EMBL/GenBank/DDBJ whole genome shotgun (WGS) entry which is preliminary data.</text>
</comment>
<dbReference type="EC" id="3.5.1.28" evidence="2"/>
<dbReference type="PROSITE" id="PS50911">
    <property type="entry name" value="CHAP"/>
    <property type="match status" value="1"/>
</dbReference>
<evidence type="ECO:0000313" key="4">
    <source>
        <dbReference type="EMBL" id="MBP2622544.1"/>
    </source>
</evidence>
<dbReference type="Pfam" id="PF08460">
    <property type="entry name" value="SH3_5"/>
    <property type="match status" value="1"/>
</dbReference>
<evidence type="ECO:0000256" key="1">
    <source>
        <dbReference type="ARBA" id="ARBA00001561"/>
    </source>
</evidence>
<dbReference type="Gene3D" id="3.90.1720.10">
    <property type="entry name" value="endopeptidase domain like (from Nostoc punctiforme)"/>
    <property type="match status" value="1"/>
</dbReference>
<accession>A0ABS5B145</accession>
<evidence type="ECO:0000259" key="3">
    <source>
        <dbReference type="PROSITE" id="PS50911"/>
    </source>
</evidence>
<keyword evidence="5" id="KW-1185">Reference proteome</keyword>
<dbReference type="RefSeq" id="WP_209626526.1">
    <property type="nucleotide sequence ID" value="NZ_PRDG01000001.1"/>
</dbReference>
<dbReference type="Gene3D" id="2.30.30.40">
    <property type="entry name" value="SH3 Domains"/>
    <property type="match status" value="1"/>
</dbReference>
<dbReference type="SMART" id="SM00287">
    <property type="entry name" value="SH3b"/>
    <property type="match status" value="1"/>
</dbReference>
<proteinExistence type="predicted"/>
<dbReference type="InterPro" id="IPR003646">
    <property type="entry name" value="SH3-like_bac-type"/>
</dbReference>
<organism evidence="4 5">
    <name type="scientific">Streptococcus oricebi</name>
    <dbReference type="NCBI Taxonomy" id="1547447"/>
    <lineage>
        <taxon>Bacteria</taxon>
        <taxon>Bacillati</taxon>
        <taxon>Bacillota</taxon>
        <taxon>Bacilli</taxon>
        <taxon>Lactobacillales</taxon>
        <taxon>Streptococcaceae</taxon>
        <taxon>Streptococcus</taxon>
    </lineage>
</organism>
<evidence type="ECO:0000256" key="2">
    <source>
        <dbReference type="ARBA" id="ARBA00011901"/>
    </source>
</evidence>
<comment type="catalytic activity">
    <reaction evidence="1">
        <text>Hydrolyzes the link between N-acetylmuramoyl residues and L-amino acid residues in certain cell-wall glycopeptides.</text>
        <dbReference type="EC" id="3.5.1.28"/>
    </reaction>
</comment>
<gene>
    <name evidence="4" type="ORF">C4K46_01170</name>
</gene>
<reference evidence="4 5" key="1">
    <citation type="submission" date="2018-02" db="EMBL/GenBank/DDBJ databases">
        <title>Draft genome sequence of Streptococcus oricebi CCUG 70868T type strain.</title>
        <authorList>
            <person name="Mendez V."/>
            <person name="Salva-Serra F."/>
            <person name="Jaen-Luchoro D."/>
            <person name="Gonzales-Siles L."/>
            <person name="Karlsson R."/>
            <person name="Engstrom-Jakobsson H."/>
            <person name="Busquets A."/>
            <person name="Gomila M."/>
            <person name="Pineiro-Iglesias B."/>
            <person name="Bennasar-Figueras A."/>
            <person name="Seeger M."/>
            <person name="Moore E."/>
        </authorList>
    </citation>
    <scope>NUCLEOTIDE SEQUENCE [LARGE SCALE GENOMIC DNA]</scope>
    <source>
        <strain evidence="4 5">CCUG 70868</strain>
    </source>
</reference>